<proteinExistence type="predicted"/>
<keyword evidence="1" id="KW-0472">Membrane</keyword>
<feature type="transmembrane region" description="Helical" evidence="1">
    <location>
        <begin position="263"/>
        <end position="288"/>
    </location>
</feature>
<sequence>MALNSTRSALMHAALAQISPELREFDLIAFGKLRRRTVSPRRSLSSLPIELLFFVRTHLLPVLIIHFIAMSTEALQHYESSLRHLICPHCRIFYEYVYGFDVWKWRLAGPCSCMPATAHTRHPNPKQFRDRHHWLEAYLSRKSLRFRGLSPHSSSSAIWDVVSEVLKEFGCEAIPSGRGLLSRRDRPSMFVVPLRSSSGSTAPVLFKRVEKNLGLCPDYNEPCCVMPHGSTTLISTSEFTPSTHLVSDDDASATTLPRMLDAVIAPLTAVVSILLSFLTLFFTVLCYYSRPGVLRLF</sequence>
<reference evidence="2" key="1">
    <citation type="submission" date="2023-03" db="EMBL/GenBank/DDBJ databases">
        <title>Massive genome expansion in bonnet fungi (Mycena s.s.) driven by repeated elements and novel gene families across ecological guilds.</title>
        <authorList>
            <consortium name="Lawrence Berkeley National Laboratory"/>
            <person name="Harder C.B."/>
            <person name="Miyauchi S."/>
            <person name="Viragh M."/>
            <person name="Kuo A."/>
            <person name="Thoen E."/>
            <person name="Andreopoulos B."/>
            <person name="Lu D."/>
            <person name="Skrede I."/>
            <person name="Drula E."/>
            <person name="Henrissat B."/>
            <person name="Morin E."/>
            <person name="Kohler A."/>
            <person name="Barry K."/>
            <person name="LaButti K."/>
            <person name="Morin E."/>
            <person name="Salamov A."/>
            <person name="Lipzen A."/>
            <person name="Mereny Z."/>
            <person name="Hegedus B."/>
            <person name="Baldrian P."/>
            <person name="Stursova M."/>
            <person name="Weitz H."/>
            <person name="Taylor A."/>
            <person name="Grigoriev I.V."/>
            <person name="Nagy L.G."/>
            <person name="Martin F."/>
            <person name="Kauserud H."/>
        </authorList>
    </citation>
    <scope>NUCLEOTIDE SEQUENCE</scope>
    <source>
        <strain evidence="2">CBHHK002</strain>
    </source>
</reference>
<evidence type="ECO:0000313" key="3">
    <source>
        <dbReference type="Proteomes" id="UP001218218"/>
    </source>
</evidence>
<keyword evidence="1" id="KW-0812">Transmembrane</keyword>
<dbReference type="AlphaFoldDB" id="A0AAD7F070"/>
<gene>
    <name evidence="2" type="ORF">DFH08DRAFT_368373</name>
</gene>
<dbReference type="EMBL" id="JARIHO010000005">
    <property type="protein sequence ID" value="KAJ7361208.1"/>
    <property type="molecule type" value="Genomic_DNA"/>
</dbReference>
<keyword evidence="1" id="KW-1133">Transmembrane helix</keyword>
<organism evidence="2 3">
    <name type="scientific">Mycena albidolilacea</name>
    <dbReference type="NCBI Taxonomy" id="1033008"/>
    <lineage>
        <taxon>Eukaryota</taxon>
        <taxon>Fungi</taxon>
        <taxon>Dikarya</taxon>
        <taxon>Basidiomycota</taxon>
        <taxon>Agaricomycotina</taxon>
        <taxon>Agaricomycetes</taxon>
        <taxon>Agaricomycetidae</taxon>
        <taxon>Agaricales</taxon>
        <taxon>Marasmiineae</taxon>
        <taxon>Mycenaceae</taxon>
        <taxon>Mycena</taxon>
    </lineage>
</organism>
<accession>A0AAD7F070</accession>
<dbReference type="Proteomes" id="UP001218218">
    <property type="component" value="Unassembled WGS sequence"/>
</dbReference>
<name>A0AAD7F070_9AGAR</name>
<evidence type="ECO:0000313" key="2">
    <source>
        <dbReference type="EMBL" id="KAJ7361208.1"/>
    </source>
</evidence>
<protein>
    <submittedName>
        <fullName evidence="2">Uncharacterized protein</fullName>
    </submittedName>
</protein>
<comment type="caution">
    <text evidence="2">The sequence shown here is derived from an EMBL/GenBank/DDBJ whole genome shotgun (WGS) entry which is preliminary data.</text>
</comment>
<evidence type="ECO:0000256" key="1">
    <source>
        <dbReference type="SAM" id="Phobius"/>
    </source>
</evidence>
<keyword evidence="3" id="KW-1185">Reference proteome</keyword>